<dbReference type="InterPro" id="IPR003891">
    <property type="entry name" value="Initiation_fac_eIF4g_MI"/>
</dbReference>
<dbReference type="FunFam" id="1.25.40.180:FF:000009">
    <property type="entry name" value="programmed cell death protein 4"/>
    <property type="match status" value="2"/>
</dbReference>
<dbReference type="GO" id="GO:0045892">
    <property type="term" value="P:negative regulation of DNA-templated transcription"/>
    <property type="evidence" value="ECO:0007669"/>
    <property type="project" value="InterPro"/>
</dbReference>
<feature type="domain" description="MI" evidence="7">
    <location>
        <begin position="121"/>
        <end position="242"/>
    </location>
</feature>
<evidence type="ECO:0000256" key="1">
    <source>
        <dbReference type="ARBA" id="ARBA00004496"/>
    </source>
</evidence>
<dbReference type="EMBL" id="LVLJ01002613">
    <property type="protein sequence ID" value="OAE24393.1"/>
    <property type="molecule type" value="Genomic_DNA"/>
</dbReference>
<dbReference type="AlphaFoldDB" id="A0A176VVE9"/>
<name>A0A176VVE9_MARPO</name>
<proteinExistence type="inferred from homology"/>
<evidence type="ECO:0000313" key="10">
    <source>
        <dbReference type="Proteomes" id="UP000077202"/>
    </source>
</evidence>
<evidence type="ECO:0000313" key="9">
    <source>
        <dbReference type="EMBL" id="OAE24393.1"/>
    </source>
</evidence>
<evidence type="ECO:0000256" key="4">
    <source>
        <dbReference type="ARBA" id="ARBA00022737"/>
    </source>
</evidence>
<dbReference type="SMART" id="SM00544">
    <property type="entry name" value="MA3"/>
    <property type="match status" value="4"/>
</dbReference>
<dbReference type="PROSITE" id="PS51366">
    <property type="entry name" value="MI"/>
    <property type="match status" value="4"/>
</dbReference>
<dbReference type="EMBL" id="AP019868">
    <property type="protein sequence ID" value="BBN04775.1"/>
    <property type="molecule type" value="Genomic_DNA"/>
</dbReference>
<dbReference type="EMBL" id="AP019868">
    <property type="protein sequence ID" value="BBN04776.1"/>
    <property type="molecule type" value="Genomic_DNA"/>
</dbReference>
<evidence type="ECO:0000259" key="7">
    <source>
        <dbReference type="PROSITE" id="PS51366"/>
    </source>
</evidence>
<comment type="similarity">
    <text evidence="2">Belongs to the PDCD4 family.</text>
</comment>
<feature type="compositionally biased region" description="Basic and acidic residues" evidence="6">
    <location>
        <begin position="88"/>
        <end position="99"/>
    </location>
</feature>
<feature type="region of interest" description="Disordered" evidence="6">
    <location>
        <begin position="1"/>
        <end position="106"/>
    </location>
</feature>
<reference evidence="11" key="3">
    <citation type="journal article" date="2020" name="Curr. Biol.">
        <title>Chromatin organization in early land plants reveals an ancestral association between H3K27me3, transposons, and constitutive heterochromatin.</title>
        <authorList>
            <person name="Montgomery S.A."/>
            <person name="Tanizawa Y."/>
            <person name="Galik B."/>
            <person name="Wang N."/>
            <person name="Ito T."/>
            <person name="Mochizuki T."/>
            <person name="Akimcheva S."/>
            <person name="Bowman J.L."/>
            <person name="Cognat V."/>
            <person name="Marechal-Drouard L."/>
            <person name="Ekker H."/>
            <person name="Hong S.F."/>
            <person name="Kohchi T."/>
            <person name="Lin S.S."/>
            <person name="Liu L.D."/>
            <person name="Nakamura Y."/>
            <person name="Valeeva L.R."/>
            <person name="Shakirov E.V."/>
            <person name="Shippen D.E."/>
            <person name="Wei W.L."/>
            <person name="Yagura M."/>
            <person name="Yamaoka S."/>
            <person name="Yamato K.T."/>
            <person name="Liu C."/>
            <person name="Berger F."/>
        </authorList>
    </citation>
    <scope>NUCLEOTIDE SEQUENCE [LARGE SCALE GENOMIC DNA]</scope>
    <source>
        <strain evidence="11">Tak-1</strain>
    </source>
</reference>
<dbReference type="GO" id="GO:0090549">
    <property type="term" value="P:response to carbon starvation"/>
    <property type="evidence" value="ECO:0007669"/>
    <property type="project" value="UniProtKB-ARBA"/>
</dbReference>
<feature type="domain" description="MI" evidence="7">
    <location>
        <begin position="420"/>
        <end position="541"/>
    </location>
</feature>
<organism evidence="9 10">
    <name type="scientific">Marchantia polymorpha subsp. ruderalis</name>
    <dbReference type="NCBI Taxonomy" id="1480154"/>
    <lineage>
        <taxon>Eukaryota</taxon>
        <taxon>Viridiplantae</taxon>
        <taxon>Streptophyta</taxon>
        <taxon>Embryophyta</taxon>
        <taxon>Marchantiophyta</taxon>
        <taxon>Marchantiopsida</taxon>
        <taxon>Marchantiidae</taxon>
        <taxon>Marchantiales</taxon>
        <taxon>Marchantiaceae</taxon>
        <taxon>Marchantia</taxon>
    </lineage>
</organism>
<sequence length="711" mass="78057">MSNTAGFLTEEQRKLLRSASQGRDTVPEVVSPKGGADSKHAPVGTKSAAVGGGLPGKHDKRSNSGRHGRPKKGGGGGKGTWGALLPDGENKKALDRNDPNYDSEEEPYKLVGAPVSQSLEEYREKVVHIIEEYFTNGVVEEAAANLRDVGSPNYHHYFVKKLISMAMDKHDREKEMASVLISALYNDTIEPEQLAKGYMKLLESVDDLKLDIPDATDILALFLARAVVDDILPPSFLSRTSKVLPEGSEGIVVIQKTEKSYLLAPHHAEIVEKKWGGSTHTTVEEVKKKITDLLNEYVESGDRSEACRCIRELNVPFFHHEVVKKAVILAMEKRNAEISILSLLQECAEEGLITSSQMSKGFSRLADAVDDLALDIPRADLMLKDIIAKGKKLGWLGSVTTLSKEGKEGVAQAGEVDVVTFKQNATTIIQEYFLSDDIAEVIRSLEDLGQPDLYPVFLKRLFTLAMDRKMREKEMASVLLSALYAEVIPIELIIRAFVLLLESAEDTALDIPDAANELALFLARAVVDDILAPLYLDEIDEELREDTLGHEIVHSARAVLAARHAGERILRCWGGGGTGLAVEDTKDKITKLLEEYAAGGDLGEACQCIRDLDMPFFHHEVVKKALVMAMEKKNDRLLGLMQESANEGLITTSQMVKGFGRVADALDDLSLDIPDAREKFASYVTRAKHDSWLKASFGEEDPAVNGSAETL</sequence>
<dbReference type="InterPro" id="IPR039778">
    <property type="entry name" value="PDCD4"/>
</dbReference>
<dbReference type="Gene3D" id="1.25.40.180">
    <property type="match status" value="4"/>
</dbReference>
<dbReference type="SUPFAM" id="SSF48371">
    <property type="entry name" value="ARM repeat"/>
    <property type="match status" value="4"/>
</dbReference>
<keyword evidence="10" id="KW-1185">Reference proteome</keyword>
<comment type="subcellular location">
    <subcellularLocation>
        <location evidence="1">Cytoplasm</location>
    </subcellularLocation>
</comment>
<dbReference type="GO" id="GO:0043022">
    <property type="term" value="F:ribosome binding"/>
    <property type="evidence" value="ECO:0007669"/>
    <property type="project" value="UniProtKB-ARBA"/>
</dbReference>
<feature type="compositionally biased region" description="Basic residues" evidence="6">
    <location>
        <begin position="58"/>
        <end position="72"/>
    </location>
</feature>
<evidence type="ECO:0000313" key="8">
    <source>
        <dbReference type="EMBL" id="BBN04775.1"/>
    </source>
</evidence>
<gene>
    <name evidence="9" type="ORF">AXG93_4343s1630</name>
    <name evidence="8" type="ORF">Mp_3g07520</name>
</gene>
<evidence type="ECO:0000256" key="2">
    <source>
        <dbReference type="ARBA" id="ARBA00005497"/>
    </source>
</evidence>
<dbReference type="InterPro" id="IPR016024">
    <property type="entry name" value="ARM-type_fold"/>
</dbReference>
<evidence type="ECO:0000256" key="3">
    <source>
        <dbReference type="ARBA" id="ARBA00022490"/>
    </source>
</evidence>
<dbReference type="FunFam" id="1.25.40.180:FF:000008">
    <property type="entry name" value="Programmed cell death protein 4"/>
    <property type="match status" value="1"/>
</dbReference>
<dbReference type="Proteomes" id="UP000077202">
    <property type="component" value="Unassembled WGS sequence"/>
</dbReference>
<dbReference type="PANTHER" id="PTHR12626">
    <property type="entry name" value="PROGRAMMED CELL DEATH 4"/>
    <property type="match status" value="1"/>
</dbReference>
<keyword evidence="5" id="KW-0539">Nucleus</keyword>
<evidence type="ECO:0000313" key="11">
    <source>
        <dbReference type="Proteomes" id="UP001162541"/>
    </source>
</evidence>
<dbReference type="GO" id="GO:0009646">
    <property type="term" value="P:response to absence of light"/>
    <property type="evidence" value="ECO:0007669"/>
    <property type="project" value="UniProtKB-ARBA"/>
</dbReference>
<dbReference type="GO" id="GO:0005829">
    <property type="term" value="C:cytosol"/>
    <property type="evidence" value="ECO:0007669"/>
    <property type="project" value="UniProtKB-ARBA"/>
</dbReference>
<reference evidence="9 10" key="1">
    <citation type="submission" date="2016-03" db="EMBL/GenBank/DDBJ databases">
        <title>Mechanisms controlling the formation of the plant cell surface in tip-growing cells are functionally conserved among land plants.</title>
        <authorList>
            <person name="Honkanen S."/>
            <person name="Jones V.A."/>
            <person name="Morieri G."/>
            <person name="Champion C."/>
            <person name="Hetherington A.J."/>
            <person name="Kelly S."/>
            <person name="Saint-Marcoux D."/>
            <person name="Proust H."/>
            <person name="Prescott H."/>
            <person name="Dolan L."/>
        </authorList>
    </citation>
    <scope>NUCLEOTIDE SEQUENCE [LARGE SCALE GENOMIC DNA]</scope>
    <source>
        <strain evidence="10">cv. Tak-1 and cv. Tak-2</strain>
        <tissue evidence="9">Whole gametophyte</tissue>
    </source>
</reference>
<feature type="domain" description="MI" evidence="7">
    <location>
        <begin position="584"/>
        <end position="703"/>
    </location>
</feature>
<evidence type="ECO:0000256" key="6">
    <source>
        <dbReference type="SAM" id="MobiDB-lite"/>
    </source>
</evidence>
<dbReference type="Proteomes" id="UP001162541">
    <property type="component" value="Chromosome 3"/>
</dbReference>
<keyword evidence="3" id="KW-0963">Cytoplasm</keyword>
<keyword evidence="4" id="KW-0677">Repeat</keyword>
<dbReference type="PANTHER" id="PTHR12626:SF0">
    <property type="entry name" value="PROGRAMMED CELL DEATH PROTEIN 4"/>
    <property type="match status" value="1"/>
</dbReference>
<reference evidence="8" key="2">
    <citation type="journal article" date="2019" name="Curr. Biol.">
        <title>Chromatin organization in early land plants reveals an ancestral association between H3K27me3, transposons, and constitutive heterochromatin.</title>
        <authorList>
            <person name="Montgomery S.A."/>
            <person name="Tanizawa Y."/>
            <person name="Galik B."/>
            <person name="Wang N."/>
            <person name="Ito T."/>
            <person name="Mochizuki T."/>
            <person name="Akimcheva S."/>
            <person name="Bowman J."/>
            <person name="Cognat V."/>
            <person name="Drouard L."/>
            <person name="Ekker H."/>
            <person name="Houng S."/>
            <person name="Kohchi T."/>
            <person name="Lin S."/>
            <person name="Liu L.D."/>
            <person name="Nakamura Y."/>
            <person name="Valeeva L.R."/>
            <person name="Shakirov E.V."/>
            <person name="Shippen D.E."/>
            <person name="Wei W."/>
            <person name="Yagura M."/>
            <person name="Yamaoka S."/>
            <person name="Yamato K.T."/>
            <person name="Liu C."/>
            <person name="Berger F."/>
        </authorList>
    </citation>
    <scope>NUCLEOTIDE SEQUENCE [LARGE SCALE GENOMIC DNA]</scope>
    <source>
        <strain evidence="8">Tak-1</strain>
    </source>
</reference>
<accession>A0A176VVE9</accession>
<protein>
    <recommendedName>
        <fullName evidence="7">MI domain-containing protein</fullName>
    </recommendedName>
</protein>
<dbReference type="Pfam" id="PF02847">
    <property type="entry name" value="MA3"/>
    <property type="match status" value="4"/>
</dbReference>
<evidence type="ECO:0000256" key="5">
    <source>
        <dbReference type="ARBA" id="ARBA00023242"/>
    </source>
</evidence>
<feature type="domain" description="MI" evidence="7">
    <location>
        <begin position="285"/>
        <end position="406"/>
    </location>
</feature>